<evidence type="ECO:0000313" key="3">
    <source>
        <dbReference type="Proteomes" id="UP000017813"/>
    </source>
</evidence>
<feature type="region of interest" description="Disordered" evidence="1">
    <location>
        <begin position="1"/>
        <end position="20"/>
    </location>
</feature>
<comment type="caution">
    <text evidence="2">The sequence shown here is derived from an EMBL/GenBank/DDBJ whole genome shotgun (WGS) entry which is preliminary data.</text>
</comment>
<dbReference type="EMBL" id="ADCY02000075">
    <property type="protein sequence ID" value="EJZ50061.1"/>
    <property type="molecule type" value="Genomic_DNA"/>
</dbReference>
<gene>
    <name evidence="2" type="ORF">HMPREF9021_02705</name>
</gene>
<dbReference type="AlphaFoldDB" id="U6Q3B9"/>
<dbReference type="STRING" id="641147.HMPREF9021_02705"/>
<reference evidence="2 3" key="2">
    <citation type="submission" date="2011-10" db="EMBL/GenBank/DDBJ databases">
        <title>The Genome Sequence of Simonsiella muelleri ATCC 29453.</title>
        <authorList>
            <consortium name="The Broad Institute Genome Sequencing Platform"/>
            <consortium name="The Broad Institute Genome Sequencing Center for Infectious Disease"/>
            <person name="Earl A."/>
            <person name="Ward D."/>
            <person name="Feldgarden M."/>
            <person name="Gevers D."/>
            <person name="Izard J."/>
            <person name="Baranova O.V."/>
            <person name="Blanton J.M."/>
            <person name="Tanner A.C."/>
            <person name="Dewhirst F."/>
            <person name="Young S.K."/>
            <person name="Zeng Q."/>
            <person name="Gargeya S."/>
            <person name="Fitzgerald M."/>
            <person name="Haas B."/>
            <person name="Abouelleil A."/>
            <person name="Alvarado L."/>
            <person name="Arachchi H.M."/>
            <person name="Berlin A."/>
            <person name="Brown A."/>
            <person name="Chapman S.B."/>
            <person name="Chen Z."/>
            <person name="Dunbar C."/>
            <person name="Freedman E."/>
            <person name="Gearin G."/>
            <person name="Goldberg J."/>
            <person name="Griggs A."/>
            <person name="Gujja S."/>
            <person name="Heiman D."/>
            <person name="Howarth C."/>
            <person name="Larson L."/>
            <person name="Lui A."/>
            <person name="MacDonald P.J.P."/>
            <person name="Montmayeur A."/>
            <person name="Murphy C."/>
            <person name="Neiman D."/>
            <person name="Pearson M."/>
            <person name="Priest M."/>
            <person name="Roberts A."/>
            <person name="Saif S."/>
            <person name="Shea T."/>
            <person name="Shenoy N."/>
            <person name="Sisk P."/>
            <person name="Stolte C."/>
            <person name="Sykes S."/>
            <person name="Wortman J."/>
            <person name="Nusbaum C."/>
            <person name="Birren B."/>
        </authorList>
    </citation>
    <scope>NUCLEOTIDE SEQUENCE [LARGE SCALE GENOMIC DNA]</scope>
    <source>
        <strain evidence="2 3">ATCC 29453</strain>
    </source>
</reference>
<proteinExistence type="predicted"/>
<evidence type="ECO:0000256" key="1">
    <source>
        <dbReference type="SAM" id="MobiDB-lite"/>
    </source>
</evidence>
<name>U6Q3B9_9NEIS</name>
<accession>U6Q3B9</accession>
<dbReference type="Proteomes" id="UP000017813">
    <property type="component" value="Unassembled WGS sequence"/>
</dbReference>
<feature type="compositionally biased region" description="Basic and acidic residues" evidence="1">
    <location>
        <begin position="1"/>
        <end position="14"/>
    </location>
</feature>
<organism evidence="2 3">
    <name type="scientific">Simonsiella muelleri ATCC 29453</name>
    <dbReference type="NCBI Taxonomy" id="641147"/>
    <lineage>
        <taxon>Bacteria</taxon>
        <taxon>Pseudomonadati</taxon>
        <taxon>Pseudomonadota</taxon>
        <taxon>Betaproteobacteria</taxon>
        <taxon>Neisseriales</taxon>
        <taxon>Neisseriaceae</taxon>
        <taxon>Simonsiella</taxon>
    </lineage>
</organism>
<protein>
    <submittedName>
        <fullName evidence="2">Uncharacterized protein</fullName>
    </submittedName>
</protein>
<dbReference type="HOGENOM" id="CLU_3429176_0_0_4"/>
<sequence>MSNKYFGHENKLGDKNTLGD</sequence>
<evidence type="ECO:0000313" key="2">
    <source>
        <dbReference type="EMBL" id="EJZ50061.1"/>
    </source>
</evidence>
<reference evidence="2 3" key="1">
    <citation type="submission" date="2010-03" db="EMBL/GenBank/DDBJ databases">
        <authorList>
            <consortium name="The Broad Institute Genome Sequencing Platform"/>
            <person name="Ward D."/>
            <person name="Earl A."/>
            <person name="Feldgarden M."/>
            <person name="Gevers D."/>
            <person name="Young S."/>
            <person name="Zeng Q."/>
            <person name="Koehrsen M."/>
            <person name="Alvarado L."/>
            <person name="Berlin A.M."/>
            <person name="Borenstein D."/>
            <person name="Chapman S.B."/>
            <person name="Chen Z."/>
            <person name="Engels R."/>
            <person name="Freedman E."/>
            <person name="Gellesch M."/>
            <person name="Goldberg J."/>
            <person name="Griggs A."/>
            <person name="Gujja S."/>
            <person name="Heilman E.R."/>
            <person name="Heiman D.I."/>
            <person name="Hepburn T.A."/>
            <person name="Howarth C."/>
            <person name="Jen D."/>
            <person name="Larson L."/>
            <person name="Mehta T."/>
            <person name="Park D."/>
            <person name="Pearson M."/>
            <person name="Richards J."/>
            <person name="Roberts A."/>
            <person name="Saif S."/>
            <person name="Shea T.D."/>
            <person name="Shenoy N."/>
            <person name="Sisk P."/>
            <person name="Stolte C."/>
            <person name="Sykes S.N."/>
            <person name="Walk T."/>
            <person name="White J."/>
            <person name="Yandava C."/>
            <person name="Izard J."/>
            <person name="Baranova O.V."/>
            <person name="Blanton J.M."/>
            <person name="Tanner A.C."/>
            <person name="Dewhirst F."/>
            <person name="Haas B."/>
            <person name="Nusbaum C."/>
            <person name="Birren B."/>
        </authorList>
    </citation>
    <scope>NUCLEOTIDE SEQUENCE [LARGE SCALE GENOMIC DNA]</scope>
    <source>
        <strain evidence="2 3">ATCC 29453</strain>
    </source>
</reference>
<feature type="non-terminal residue" evidence="2">
    <location>
        <position position="20"/>
    </location>
</feature>
<keyword evidence="3" id="KW-1185">Reference proteome</keyword>